<dbReference type="OrthoDB" id="4823114at2"/>
<keyword evidence="2" id="KW-1185">Reference proteome</keyword>
<proteinExistence type="predicted"/>
<evidence type="ECO:0000313" key="1">
    <source>
        <dbReference type="EMBL" id="SDK22518.1"/>
    </source>
</evidence>
<gene>
    <name evidence="1" type="ORF">SAMN04488098_101813</name>
</gene>
<name>A0A1G9A5E7_9LACT</name>
<evidence type="ECO:0000313" key="2">
    <source>
        <dbReference type="Proteomes" id="UP000199433"/>
    </source>
</evidence>
<protein>
    <submittedName>
        <fullName evidence="1">Uncharacterized protein</fullName>
    </submittedName>
</protein>
<dbReference type="RefSeq" id="WP_091266536.1">
    <property type="nucleotide sequence ID" value="NZ_FNFK01000018.1"/>
</dbReference>
<sequence>MKEESVKLINPFRFSLEPMERLLQINFEKDPDVFYIGFEPQYYDDSTYGTGHVILGWRTDGKIDVYYQPSLKIQNKTYDTFGKGLNEKIECAFEVASFDISQKGVQALYRFTDKYGRKIKLKIHEKNFKKRSPFNLLAPVGAASQTPSYLPLVYLFDFYFVRKNHTVVDVHIGDQSHKLDNLPVTMDGMRMYFSRYSTKPLIVKFNPSSDNHMAVMSLTDGQETVRTKDCTLDIDWQGSSPAIRTLRFSNHIYPIELSFVPPFPDILTMEHNKVREGIFQISCHPSLGLLIGRYRVIKRVNSTKIKCCPTEGWSPIPEKWSLRFLYRRAPVYREWPMSYEWKAFIDERSPMNFHIRSSWKRLKR</sequence>
<dbReference type="STRING" id="426701.SAMN04488098_101813"/>
<dbReference type="EMBL" id="FNFK01000018">
    <property type="protein sequence ID" value="SDK22518.1"/>
    <property type="molecule type" value="Genomic_DNA"/>
</dbReference>
<reference evidence="2" key="1">
    <citation type="submission" date="2016-10" db="EMBL/GenBank/DDBJ databases">
        <authorList>
            <person name="Varghese N."/>
            <person name="Submissions S."/>
        </authorList>
    </citation>
    <scope>NUCLEOTIDE SEQUENCE [LARGE SCALE GENOMIC DNA]</scope>
    <source>
        <strain evidence="2">DSM 19181</strain>
    </source>
</reference>
<dbReference type="Proteomes" id="UP000199433">
    <property type="component" value="Unassembled WGS sequence"/>
</dbReference>
<organism evidence="1 2">
    <name type="scientific">Alkalibacterium thalassium</name>
    <dbReference type="NCBI Taxonomy" id="426701"/>
    <lineage>
        <taxon>Bacteria</taxon>
        <taxon>Bacillati</taxon>
        <taxon>Bacillota</taxon>
        <taxon>Bacilli</taxon>
        <taxon>Lactobacillales</taxon>
        <taxon>Carnobacteriaceae</taxon>
        <taxon>Alkalibacterium</taxon>
    </lineage>
</organism>
<accession>A0A1G9A5E7</accession>
<dbReference type="AlphaFoldDB" id="A0A1G9A5E7"/>